<gene>
    <name evidence="2" type="ORF">BBI00_04520</name>
</gene>
<feature type="transmembrane region" description="Helical" evidence="1">
    <location>
        <begin position="33"/>
        <end position="51"/>
    </location>
</feature>
<evidence type="ECO:0000313" key="3">
    <source>
        <dbReference type="Proteomes" id="UP000093432"/>
    </source>
</evidence>
<keyword evidence="1" id="KW-0812">Transmembrane</keyword>
<proteinExistence type="predicted"/>
<dbReference type="EMBL" id="MAYG01000001">
    <property type="protein sequence ID" value="OCA73651.1"/>
    <property type="molecule type" value="Genomic_DNA"/>
</dbReference>
<sequence>MLNKNKKLQKELQKVQEQYQDNKAKAMPLTRPALMQMGVNFLWVVFNMYMFLENRTVEKSSFFNFWVMFFLLLMNIPLFIYKENEKEGKNKFVAIYFFCALLVFTLFPFFIAYNLAMVFTVASWLPNYIYSYSIKDKKAIDSLKGNTGCFTVFWLGILVIGVVISISGHSLGTEVFPKGYNYGYLINLLYNLFFIVSIYYSDRYRNMSV</sequence>
<reference evidence="3" key="1">
    <citation type="submission" date="2016-07" db="EMBL/GenBank/DDBJ databases">
        <authorList>
            <person name="Florea S."/>
            <person name="Webb J.S."/>
            <person name="Jaromczyk J."/>
            <person name="Schardl C.L."/>
        </authorList>
    </citation>
    <scope>NUCLEOTIDE SEQUENCE [LARGE SCALE GENOMIC DNA]</scope>
    <source>
        <strain evidence="3">CC-VM-7</strain>
    </source>
</reference>
<feature type="transmembrane region" description="Helical" evidence="1">
    <location>
        <begin position="180"/>
        <end position="200"/>
    </location>
</feature>
<dbReference type="STRING" id="651561.BBI00_04520"/>
<comment type="caution">
    <text evidence="2">The sequence shown here is derived from an EMBL/GenBank/DDBJ whole genome shotgun (WGS) entry which is preliminary data.</text>
</comment>
<dbReference type="Proteomes" id="UP000093432">
    <property type="component" value="Unassembled WGS sequence"/>
</dbReference>
<evidence type="ECO:0000313" key="2">
    <source>
        <dbReference type="EMBL" id="OCA73651.1"/>
    </source>
</evidence>
<protein>
    <submittedName>
        <fullName evidence="2">Uncharacterized protein</fullName>
    </submittedName>
</protein>
<dbReference type="RefSeq" id="WP_065397652.1">
    <property type="nucleotide sequence ID" value="NZ_JAKYXE010000002.1"/>
</dbReference>
<feature type="transmembrane region" description="Helical" evidence="1">
    <location>
        <begin position="117"/>
        <end position="134"/>
    </location>
</feature>
<dbReference type="OrthoDB" id="1261896at2"/>
<feature type="transmembrane region" description="Helical" evidence="1">
    <location>
        <begin position="93"/>
        <end position="111"/>
    </location>
</feature>
<accession>A0A1B8ZPY0</accession>
<feature type="transmembrane region" description="Helical" evidence="1">
    <location>
        <begin position="63"/>
        <end position="81"/>
    </location>
</feature>
<organism evidence="2 3">
    <name type="scientific">Chryseobacterium arthrosphaerae</name>
    <dbReference type="NCBI Taxonomy" id="651561"/>
    <lineage>
        <taxon>Bacteria</taxon>
        <taxon>Pseudomonadati</taxon>
        <taxon>Bacteroidota</taxon>
        <taxon>Flavobacteriia</taxon>
        <taxon>Flavobacteriales</taxon>
        <taxon>Weeksellaceae</taxon>
        <taxon>Chryseobacterium group</taxon>
        <taxon>Chryseobacterium</taxon>
    </lineage>
</organism>
<name>A0A1B8ZPY0_9FLAO</name>
<feature type="transmembrane region" description="Helical" evidence="1">
    <location>
        <begin position="146"/>
        <end position="168"/>
    </location>
</feature>
<evidence type="ECO:0000256" key="1">
    <source>
        <dbReference type="SAM" id="Phobius"/>
    </source>
</evidence>
<dbReference type="AlphaFoldDB" id="A0A1B8ZPY0"/>
<keyword evidence="1" id="KW-1133">Transmembrane helix</keyword>
<keyword evidence="1" id="KW-0472">Membrane</keyword>